<accession>A0ABQ3V658</accession>
<dbReference type="InterPro" id="IPR029016">
    <property type="entry name" value="GAF-like_dom_sf"/>
</dbReference>
<sequence>MTHQNEEQLVQATLHPSVTGVVVSQLLDDDWTPTPDPSSDDFTKAIDGVLHLTADLARRLIGAHQAAAALIIKDDWTTMRKYFSLSPRYAAWYHYLTPAVGFGIHADVVKQNAPIRLTQAELEQHPDWRGFGNQVGKHPPMRGWLAVPMLSHDGSNYGLLQLSDKYGDQDFTEEDEAQLTRLAQLTAKTLDAIHRMHLE</sequence>
<keyword evidence="3" id="KW-1185">Reference proteome</keyword>
<feature type="domain" description="GAF" evidence="1">
    <location>
        <begin position="45"/>
        <end position="190"/>
    </location>
</feature>
<evidence type="ECO:0000313" key="3">
    <source>
        <dbReference type="Proteomes" id="UP000654345"/>
    </source>
</evidence>
<protein>
    <recommendedName>
        <fullName evidence="1">GAF domain-containing protein</fullName>
    </recommendedName>
</protein>
<gene>
    <name evidence="2" type="ORF">KSB_89080</name>
</gene>
<evidence type="ECO:0000259" key="1">
    <source>
        <dbReference type="Pfam" id="PF13185"/>
    </source>
</evidence>
<evidence type="ECO:0000313" key="2">
    <source>
        <dbReference type="EMBL" id="GHO60433.1"/>
    </source>
</evidence>
<dbReference type="RefSeq" id="WP_201376550.1">
    <property type="nucleotide sequence ID" value="NZ_BNJG01000005.1"/>
</dbReference>
<comment type="caution">
    <text evidence="2">The sequence shown here is derived from an EMBL/GenBank/DDBJ whole genome shotgun (WGS) entry which is preliminary data.</text>
</comment>
<organism evidence="2 3">
    <name type="scientific">Ktedonobacter robiniae</name>
    <dbReference type="NCBI Taxonomy" id="2778365"/>
    <lineage>
        <taxon>Bacteria</taxon>
        <taxon>Bacillati</taxon>
        <taxon>Chloroflexota</taxon>
        <taxon>Ktedonobacteria</taxon>
        <taxon>Ktedonobacterales</taxon>
        <taxon>Ktedonobacteraceae</taxon>
        <taxon>Ktedonobacter</taxon>
    </lineage>
</organism>
<reference evidence="2 3" key="1">
    <citation type="journal article" date="2021" name="Int. J. Syst. Evol. Microbiol.">
        <title>Reticulibacter mediterranei gen. nov., sp. nov., within the new family Reticulibacteraceae fam. nov., and Ktedonospora formicarum gen. nov., sp. nov., Ktedonobacter robiniae sp. nov., Dictyobacter formicarum sp. nov. and Dictyobacter arantiisoli sp. nov., belonging to the class Ktedonobacteria.</title>
        <authorList>
            <person name="Yabe S."/>
            <person name="Zheng Y."/>
            <person name="Wang C.M."/>
            <person name="Sakai Y."/>
            <person name="Abe K."/>
            <person name="Yokota A."/>
            <person name="Donadio S."/>
            <person name="Cavaletti L."/>
            <person name="Monciardini P."/>
        </authorList>
    </citation>
    <scope>NUCLEOTIDE SEQUENCE [LARGE SCALE GENOMIC DNA]</scope>
    <source>
        <strain evidence="2 3">SOSP1-30</strain>
    </source>
</reference>
<dbReference type="Gene3D" id="3.30.450.40">
    <property type="match status" value="1"/>
</dbReference>
<dbReference type="InterPro" id="IPR003018">
    <property type="entry name" value="GAF"/>
</dbReference>
<dbReference type="Pfam" id="PF13185">
    <property type="entry name" value="GAF_2"/>
    <property type="match status" value="1"/>
</dbReference>
<dbReference type="EMBL" id="BNJG01000005">
    <property type="protein sequence ID" value="GHO60433.1"/>
    <property type="molecule type" value="Genomic_DNA"/>
</dbReference>
<dbReference type="Proteomes" id="UP000654345">
    <property type="component" value="Unassembled WGS sequence"/>
</dbReference>
<proteinExistence type="predicted"/>
<dbReference type="SUPFAM" id="SSF55781">
    <property type="entry name" value="GAF domain-like"/>
    <property type="match status" value="1"/>
</dbReference>
<name>A0ABQ3V658_9CHLR</name>